<comment type="caution">
    <text evidence="1">The sequence shown here is derived from an EMBL/GenBank/DDBJ whole genome shotgun (WGS) entry which is preliminary data.</text>
</comment>
<dbReference type="Proteomes" id="UP000499080">
    <property type="component" value="Unassembled WGS sequence"/>
</dbReference>
<reference evidence="1 2" key="1">
    <citation type="journal article" date="2019" name="Sci. Rep.">
        <title>Orb-weaving spider Araneus ventricosus genome elucidates the spidroin gene catalogue.</title>
        <authorList>
            <person name="Kono N."/>
            <person name="Nakamura H."/>
            <person name="Ohtoshi R."/>
            <person name="Moran D.A.P."/>
            <person name="Shinohara A."/>
            <person name="Yoshida Y."/>
            <person name="Fujiwara M."/>
            <person name="Mori M."/>
            <person name="Tomita M."/>
            <person name="Arakawa K."/>
        </authorList>
    </citation>
    <scope>NUCLEOTIDE SEQUENCE [LARGE SCALE GENOMIC DNA]</scope>
</reference>
<protein>
    <recommendedName>
        <fullName evidence="3">DUF4817 domain-containing protein</fullName>
    </recommendedName>
</protein>
<gene>
    <name evidence="1" type="ORF">AVEN_48933_1</name>
</gene>
<proteinExistence type="predicted"/>
<name>A0A4Y2AI37_ARAVE</name>
<evidence type="ECO:0000313" key="2">
    <source>
        <dbReference type="Proteomes" id="UP000499080"/>
    </source>
</evidence>
<accession>A0A4Y2AI37</accession>
<evidence type="ECO:0008006" key="3">
    <source>
        <dbReference type="Google" id="ProtNLM"/>
    </source>
</evidence>
<sequence>MGHYDTLNLLQRKNPNASVKIATVQQKACLFHKSKSNATVQRCFRLEYQNFQSPSKAPSSVNMSNFKEQAMCIIGKVLDDHQSQRKLLNE</sequence>
<evidence type="ECO:0000313" key="1">
    <source>
        <dbReference type="EMBL" id="GBL78969.1"/>
    </source>
</evidence>
<keyword evidence="2" id="KW-1185">Reference proteome</keyword>
<organism evidence="1 2">
    <name type="scientific">Araneus ventricosus</name>
    <name type="common">Orbweaver spider</name>
    <name type="synonym">Epeira ventricosa</name>
    <dbReference type="NCBI Taxonomy" id="182803"/>
    <lineage>
        <taxon>Eukaryota</taxon>
        <taxon>Metazoa</taxon>
        <taxon>Ecdysozoa</taxon>
        <taxon>Arthropoda</taxon>
        <taxon>Chelicerata</taxon>
        <taxon>Arachnida</taxon>
        <taxon>Araneae</taxon>
        <taxon>Araneomorphae</taxon>
        <taxon>Entelegynae</taxon>
        <taxon>Araneoidea</taxon>
        <taxon>Araneidae</taxon>
        <taxon>Araneus</taxon>
    </lineage>
</organism>
<dbReference type="AlphaFoldDB" id="A0A4Y2AI37"/>
<dbReference type="EMBL" id="BGPR01000017">
    <property type="protein sequence ID" value="GBL78969.1"/>
    <property type="molecule type" value="Genomic_DNA"/>
</dbReference>